<evidence type="ECO:0000313" key="8">
    <source>
        <dbReference type="Proteomes" id="UP000245444"/>
    </source>
</evidence>
<dbReference type="InterPro" id="IPR016176">
    <property type="entry name" value="Cbl-dep_enz_cat"/>
</dbReference>
<reference evidence="7 8" key="1">
    <citation type="submission" date="2018-05" db="EMBL/GenBank/DDBJ databases">
        <title>Complete Genome Sequence of Methylobacterium sp. 17Sr1-28.</title>
        <authorList>
            <person name="Srinivasan S."/>
        </authorList>
    </citation>
    <scope>NUCLEOTIDE SEQUENCE [LARGE SCALE GENOMIC DNA]</scope>
    <source>
        <strain evidence="7 8">17Sr1-28</strain>
    </source>
</reference>
<dbReference type="GO" id="GO:0004494">
    <property type="term" value="F:methylmalonyl-CoA mutase activity"/>
    <property type="evidence" value="ECO:0007669"/>
    <property type="project" value="UniProtKB-EC"/>
</dbReference>
<evidence type="ECO:0000256" key="2">
    <source>
        <dbReference type="ARBA" id="ARBA00008465"/>
    </source>
</evidence>
<feature type="domain" description="Methylmalonyl-CoA mutase alpha/beta chain catalytic" evidence="6">
    <location>
        <begin position="100"/>
        <end position="446"/>
    </location>
</feature>
<comment type="cofactor">
    <cofactor evidence="1">
        <name>adenosylcob(III)alamin</name>
        <dbReference type="ChEBI" id="CHEBI:18408"/>
    </cofactor>
</comment>
<evidence type="ECO:0000256" key="1">
    <source>
        <dbReference type="ARBA" id="ARBA00001922"/>
    </source>
</evidence>
<dbReference type="InterPro" id="IPR006099">
    <property type="entry name" value="MeMalonylCoA_mutase_a/b_cat"/>
</dbReference>
<dbReference type="KEGG" id="mtea:DK419_18455"/>
<evidence type="ECO:0000256" key="3">
    <source>
        <dbReference type="ARBA" id="ARBA00022628"/>
    </source>
</evidence>
<accession>A0A2U8WRY2</accession>
<evidence type="ECO:0000259" key="6">
    <source>
        <dbReference type="Pfam" id="PF01642"/>
    </source>
</evidence>
<proteinExistence type="inferred from homology"/>
<dbReference type="SUPFAM" id="SSF51703">
    <property type="entry name" value="Cobalamin (vitamin B12)-dependent enzymes"/>
    <property type="match status" value="1"/>
</dbReference>
<dbReference type="Gene3D" id="3.40.50.280">
    <property type="entry name" value="Cobalamin-binding domain"/>
    <property type="match status" value="1"/>
</dbReference>
<dbReference type="SUPFAM" id="SSF52242">
    <property type="entry name" value="Cobalamin (vitamin B12)-binding domain"/>
    <property type="match status" value="1"/>
</dbReference>
<gene>
    <name evidence="7" type="ORF">DK419_18455</name>
</gene>
<evidence type="ECO:0000256" key="4">
    <source>
        <dbReference type="ARBA" id="ARBA00023235"/>
    </source>
</evidence>
<dbReference type="PANTHER" id="PTHR48101">
    <property type="entry name" value="METHYLMALONYL-COA MUTASE, MITOCHONDRIAL-RELATED"/>
    <property type="match status" value="1"/>
</dbReference>
<keyword evidence="5" id="KW-0170">Cobalt</keyword>
<keyword evidence="4" id="KW-0413">Isomerase</keyword>
<dbReference type="RefSeq" id="WP_109960382.1">
    <property type="nucleotide sequence ID" value="NZ_CP029553.1"/>
</dbReference>
<dbReference type="GO" id="GO:0019678">
    <property type="term" value="P:propionate metabolic process, methylmalonyl pathway"/>
    <property type="evidence" value="ECO:0007669"/>
    <property type="project" value="TreeGrafter"/>
</dbReference>
<evidence type="ECO:0000256" key="5">
    <source>
        <dbReference type="ARBA" id="ARBA00023285"/>
    </source>
</evidence>
<dbReference type="EMBL" id="CP029553">
    <property type="protein sequence ID" value="AWN48066.1"/>
    <property type="molecule type" value="Genomic_DNA"/>
</dbReference>
<dbReference type="AlphaFoldDB" id="A0A2U8WRY2"/>
<dbReference type="OrthoDB" id="9762378at2"/>
<dbReference type="Pfam" id="PF01642">
    <property type="entry name" value="MM_CoA_mutase"/>
    <property type="match status" value="1"/>
</dbReference>
<evidence type="ECO:0000313" key="7">
    <source>
        <dbReference type="EMBL" id="AWN48066.1"/>
    </source>
</evidence>
<keyword evidence="8" id="KW-1185">Reference proteome</keyword>
<protein>
    <submittedName>
        <fullName evidence="7">Methylmalonyl-CoA mutase</fullName>
    </submittedName>
</protein>
<dbReference type="CDD" id="cd03677">
    <property type="entry name" value="MM_CoA_mutase_beta"/>
    <property type="match status" value="1"/>
</dbReference>
<name>A0A2U8WRY2_9HYPH</name>
<dbReference type="Proteomes" id="UP000245444">
    <property type="component" value="Chromosome"/>
</dbReference>
<dbReference type="GO" id="GO:0031419">
    <property type="term" value="F:cobalamin binding"/>
    <property type="evidence" value="ECO:0007669"/>
    <property type="project" value="UniProtKB-KW"/>
</dbReference>
<sequence>MDDTTLAAAFPAATEAQWRALVDGVLKGADFDKRLVRRTPDGIRVAPLYPPADAAPQPGRAAPGRWRVSQRVDHPDPAEANALALADLEGGADALTLVVAGAPAARGFGLSGPQALEAALADVMLPLIGIRLDAGAAGPEAATALLALAKSRGDDLAVLDIDLGLDPVAVQAATGAAPSWPDPAAILRDLDGQVSTDQGFAGRAFLADARPFHEAGAGEALELAAVLSGALATLRALEAGGHGLERARAALAFLLVADSDEFLTVAKTRALRRLWARIEEACGLAPAPLRLHAETAWRSTTRRDPWVNMLRATSAAFSAGLGGADAITVLPFTAAIGLPDAFARRCARNTQHVLLDEANLWRVADPAAGAGGFEALTDALCAEAWTLFQAIEREGGIAGSLRSGALADRLAGLRKARDADLATRRQPITGTSEFPDLHEAPVAVLRPAPVETPAGEGALPSRRLAEPYEALRDASDTVLERTGRRPRVFLANLGPLSAHNTRATFARNAFEAGGIEAVTNEGFPDHAAMAEAFRASGTPLACLCSSDAVYAVEAVPAAEALRAAGAGTLFLAGKPGDLEPALRAAGIAHDLHAGCDLVKLLAQAHAAATA</sequence>
<keyword evidence="3" id="KW-0846">Cobalamin</keyword>
<dbReference type="GO" id="GO:0005737">
    <property type="term" value="C:cytoplasm"/>
    <property type="evidence" value="ECO:0007669"/>
    <property type="project" value="TreeGrafter"/>
</dbReference>
<dbReference type="Gene3D" id="3.20.20.240">
    <property type="entry name" value="Methylmalonyl-CoA mutase"/>
    <property type="match status" value="1"/>
</dbReference>
<dbReference type="PANTHER" id="PTHR48101:SF4">
    <property type="entry name" value="METHYLMALONYL-COA MUTASE, MITOCHONDRIAL"/>
    <property type="match status" value="1"/>
</dbReference>
<comment type="similarity">
    <text evidence="2">Belongs to the methylmalonyl-CoA mutase family.</text>
</comment>
<organism evidence="7 8">
    <name type="scientific">Methylobacterium terrae</name>
    <dbReference type="NCBI Taxonomy" id="2202827"/>
    <lineage>
        <taxon>Bacteria</taxon>
        <taxon>Pseudomonadati</taxon>
        <taxon>Pseudomonadota</taxon>
        <taxon>Alphaproteobacteria</taxon>
        <taxon>Hyphomicrobiales</taxon>
        <taxon>Methylobacteriaceae</taxon>
        <taxon>Methylobacterium</taxon>
    </lineage>
</organism>
<dbReference type="GO" id="GO:0046872">
    <property type="term" value="F:metal ion binding"/>
    <property type="evidence" value="ECO:0007669"/>
    <property type="project" value="InterPro"/>
</dbReference>
<dbReference type="InterPro" id="IPR036724">
    <property type="entry name" value="Cobalamin-bd_sf"/>
</dbReference>